<dbReference type="AlphaFoldDB" id="A0A8H5Y2V5"/>
<proteinExistence type="predicted"/>
<name>A0A8H5Y2V5_9HYPO</name>
<reference evidence="2 3" key="1">
    <citation type="submission" date="2020-05" db="EMBL/GenBank/DDBJ databases">
        <title>Identification and distribution of gene clusters putatively required for synthesis of sphingolipid metabolism inhibitors in phylogenetically diverse species of the filamentous fungus Fusarium.</title>
        <authorList>
            <person name="Kim H.-S."/>
            <person name="Busman M."/>
            <person name="Brown D.W."/>
            <person name="Divon H."/>
            <person name="Uhlig S."/>
            <person name="Proctor R.H."/>
        </authorList>
    </citation>
    <scope>NUCLEOTIDE SEQUENCE [LARGE SCALE GENOMIC DNA]</scope>
    <source>
        <strain evidence="2 3">NRRL 66235</strain>
    </source>
</reference>
<comment type="caution">
    <text evidence="2">The sequence shown here is derived from an EMBL/GenBank/DDBJ whole genome shotgun (WGS) entry which is preliminary data.</text>
</comment>
<evidence type="ECO:0000313" key="2">
    <source>
        <dbReference type="EMBL" id="KAF5704619.1"/>
    </source>
</evidence>
<dbReference type="Proteomes" id="UP000544331">
    <property type="component" value="Unassembled WGS sequence"/>
</dbReference>
<feature type="region of interest" description="Disordered" evidence="1">
    <location>
        <begin position="89"/>
        <end position="136"/>
    </location>
</feature>
<feature type="compositionally biased region" description="Acidic residues" evidence="1">
    <location>
        <begin position="126"/>
        <end position="135"/>
    </location>
</feature>
<evidence type="ECO:0000313" key="3">
    <source>
        <dbReference type="Proteomes" id="UP000544331"/>
    </source>
</evidence>
<feature type="region of interest" description="Disordered" evidence="1">
    <location>
        <begin position="316"/>
        <end position="342"/>
    </location>
</feature>
<dbReference type="PANTHER" id="PTHR38166">
    <property type="entry name" value="C2H2-TYPE DOMAIN-CONTAINING PROTEIN-RELATED"/>
    <property type="match status" value="1"/>
</dbReference>
<dbReference type="EMBL" id="JAAOAN010000511">
    <property type="protein sequence ID" value="KAF5704619.1"/>
    <property type="molecule type" value="Genomic_DNA"/>
</dbReference>
<protein>
    <recommendedName>
        <fullName evidence="4">C2H2-type domain-containing protein</fullName>
    </recommendedName>
</protein>
<dbReference type="PANTHER" id="PTHR38166:SF1">
    <property type="entry name" value="C2H2-TYPE DOMAIN-CONTAINING PROTEIN"/>
    <property type="match status" value="1"/>
</dbReference>
<accession>A0A8H5Y2V5</accession>
<keyword evidence="3" id="KW-1185">Reference proteome</keyword>
<sequence>MEGLLHQLRQGQEALIITHKHQVVPNNYLLNECLIRSLKEGAYSPQAASLNGMIFQGGTLSQRPDTPAPIARRPIVKGGLSLDALRLASNTSSNQFPKEEEKQSPQFPSRSSTPSKRRRTSGFGDDLYDLDEDGDQSPNDSIKRFACPYFRRDPERHLECINLKMVRISDVKQHLKRRHTAPYPCPRCSEGFMSLNLQQDHILQQNCSQGSGANWDSVSLASQKALQARFRKNLSSEAQWYGIWTILFGAPRTMPKPHLDGVVKEVIGILRGIWLDEGRRLISEFVEKQNQPPNYNDQLYQLLAGVLEEVEARFEQEPSERVSSKTSVVSEPSPEDSTGVQLHASSSYITEGPDSQALLAPHETTAFSSDFSTTQSEVSEMSYQTSEVSFPGAQLLQTQFPYMDNPVPDFSLLDYNQEQHFPMGGAAL</sequence>
<gene>
    <name evidence="2" type="ORF">FMUND_12425</name>
</gene>
<evidence type="ECO:0000256" key="1">
    <source>
        <dbReference type="SAM" id="MobiDB-lite"/>
    </source>
</evidence>
<evidence type="ECO:0008006" key="4">
    <source>
        <dbReference type="Google" id="ProtNLM"/>
    </source>
</evidence>
<feature type="compositionally biased region" description="Polar residues" evidence="1">
    <location>
        <begin position="324"/>
        <end position="342"/>
    </location>
</feature>
<dbReference type="OrthoDB" id="3521097at2759"/>
<organism evidence="2 3">
    <name type="scientific">Fusarium mundagurra</name>
    <dbReference type="NCBI Taxonomy" id="1567541"/>
    <lineage>
        <taxon>Eukaryota</taxon>
        <taxon>Fungi</taxon>
        <taxon>Dikarya</taxon>
        <taxon>Ascomycota</taxon>
        <taxon>Pezizomycotina</taxon>
        <taxon>Sordariomycetes</taxon>
        <taxon>Hypocreomycetidae</taxon>
        <taxon>Hypocreales</taxon>
        <taxon>Nectriaceae</taxon>
        <taxon>Fusarium</taxon>
        <taxon>Fusarium fujikuroi species complex</taxon>
    </lineage>
</organism>